<keyword evidence="1" id="KW-1133">Transmembrane helix</keyword>
<keyword evidence="1" id="KW-0472">Membrane</keyword>
<dbReference type="EMBL" id="GBXM01013066">
    <property type="protein sequence ID" value="JAH95511.1"/>
    <property type="molecule type" value="Transcribed_RNA"/>
</dbReference>
<organism evidence="2">
    <name type="scientific">Anguilla anguilla</name>
    <name type="common">European freshwater eel</name>
    <name type="synonym">Muraena anguilla</name>
    <dbReference type="NCBI Taxonomy" id="7936"/>
    <lineage>
        <taxon>Eukaryota</taxon>
        <taxon>Metazoa</taxon>
        <taxon>Chordata</taxon>
        <taxon>Craniata</taxon>
        <taxon>Vertebrata</taxon>
        <taxon>Euteleostomi</taxon>
        <taxon>Actinopterygii</taxon>
        <taxon>Neopterygii</taxon>
        <taxon>Teleostei</taxon>
        <taxon>Anguilliformes</taxon>
        <taxon>Anguillidae</taxon>
        <taxon>Anguilla</taxon>
    </lineage>
</organism>
<evidence type="ECO:0000313" key="2">
    <source>
        <dbReference type="EMBL" id="JAH95511.1"/>
    </source>
</evidence>
<evidence type="ECO:0000256" key="1">
    <source>
        <dbReference type="SAM" id="Phobius"/>
    </source>
</evidence>
<reference evidence="2" key="2">
    <citation type="journal article" date="2015" name="Fish Shellfish Immunol.">
        <title>Early steps in the European eel (Anguilla anguilla)-Vibrio vulnificus interaction in the gills: Role of the RtxA13 toxin.</title>
        <authorList>
            <person name="Callol A."/>
            <person name="Pajuelo D."/>
            <person name="Ebbesson L."/>
            <person name="Teles M."/>
            <person name="MacKenzie S."/>
            <person name="Amaro C."/>
        </authorList>
    </citation>
    <scope>NUCLEOTIDE SEQUENCE</scope>
</reference>
<proteinExistence type="predicted"/>
<name>A0A0E9WZ74_ANGAN</name>
<protein>
    <submittedName>
        <fullName evidence="2">Uncharacterized protein</fullName>
    </submittedName>
</protein>
<feature type="transmembrane region" description="Helical" evidence="1">
    <location>
        <begin position="18"/>
        <end position="40"/>
    </location>
</feature>
<keyword evidence="1" id="KW-0812">Transmembrane</keyword>
<accession>A0A0E9WZ74</accession>
<reference evidence="2" key="1">
    <citation type="submission" date="2014-11" db="EMBL/GenBank/DDBJ databases">
        <authorList>
            <person name="Amaro Gonzalez C."/>
        </authorList>
    </citation>
    <scope>NUCLEOTIDE SEQUENCE</scope>
</reference>
<sequence>MNCIFNFRVKAHRHGETILLFCSILSLYSAFLELCIYSVMHEKRRNLVKSKLPL</sequence>
<dbReference type="AlphaFoldDB" id="A0A0E9WZ74"/>